<dbReference type="OrthoDB" id="9804723at2"/>
<keyword evidence="3" id="KW-1185">Reference proteome</keyword>
<dbReference type="EMBL" id="VFPT01000001">
    <property type="protein sequence ID" value="TQM93204.1"/>
    <property type="molecule type" value="Genomic_DNA"/>
</dbReference>
<evidence type="ECO:0000313" key="3">
    <source>
        <dbReference type="Proteomes" id="UP000320582"/>
    </source>
</evidence>
<dbReference type="Pfam" id="PF00561">
    <property type="entry name" value="Abhydrolase_1"/>
    <property type="match status" value="1"/>
</dbReference>
<reference evidence="2 3" key="1">
    <citation type="submission" date="2019-06" db="EMBL/GenBank/DDBJ databases">
        <title>Genomic Encyclopedia of Archaeal and Bacterial Type Strains, Phase II (KMG-II): from individual species to whole genera.</title>
        <authorList>
            <person name="Goeker M."/>
        </authorList>
    </citation>
    <scope>NUCLEOTIDE SEQUENCE [LARGE SCALE GENOMIC DNA]</scope>
    <source>
        <strain evidence="2 3">DSM 18423</strain>
    </source>
</reference>
<dbReference type="Proteomes" id="UP000320582">
    <property type="component" value="Unassembled WGS sequence"/>
</dbReference>
<dbReference type="InterPro" id="IPR000073">
    <property type="entry name" value="AB_hydrolase_1"/>
</dbReference>
<dbReference type="InterPro" id="IPR029058">
    <property type="entry name" value="AB_hydrolase_fold"/>
</dbReference>
<evidence type="ECO:0000313" key="2">
    <source>
        <dbReference type="EMBL" id="TQM93204.1"/>
    </source>
</evidence>
<comment type="caution">
    <text evidence="2">The sequence shown here is derived from an EMBL/GenBank/DDBJ whole genome shotgun (WGS) entry which is preliminary data.</text>
</comment>
<dbReference type="PANTHER" id="PTHR43329">
    <property type="entry name" value="EPOXIDE HYDROLASE"/>
    <property type="match status" value="1"/>
</dbReference>
<dbReference type="Gene3D" id="3.40.50.1820">
    <property type="entry name" value="alpha/beta hydrolase"/>
    <property type="match status" value="1"/>
</dbReference>
<sequence length="300" mass="32697">MATESDTGLMPVNGVEIAYTVKGRGPPVLLLHGFPQTRAMWGPVTQVLAQRHTVVMADLRGYGGSGKPGLDRPQDCAAYSFRAMGLDQFGLMSALGFERFHLVGHDRGARVAHRMALDDGARLASLTLMDIVPTHLLLTELHHAVARSYFHWFFLAQPHPFPEQMIATDPDYFFESCLLGWGGATLEDFAPAQMAAYRDAWRDPAVIFGMCQDYRAALDHDLAQDAQAIGAKFDGPSLVLFGAQGAMAQHFDVPATWGPWLANMQAQGIAGGHFFPDTAPSETAQALRDFLGAQADVVQR</sequence>
<feature type="domain" description="AB hydrolase-1" evidence="1">
    <location>
        <begin position="26"/>
        <end position="276"/>
    </location>
</feature>
<evidence type="ECO:0000259" key="1">
    <source>
        <dbReference type="Pfam" id="PF00561"/>
    </source>
</evidence>
<organism evidence="2 3">
    <name type="scientific">Roseinatronobacter monicus</name>
    <dbReference type="NCBI Taxonomy" id="393481"/>
    <lineage>
        <taxon>Bacteria</taxon>
        <taxon>Pseudomonadati</taxon>
        <taxon>Pseudomonadota</taxon>
        <taxon>Alphaproteobacteria</taxon>
        <taxon>Rhodobacterales</taxon>
        <taxon>Paracoccaceae</taxon>
        <taxon>Roseinatronobacter</taxon>
    </lineage>
</organism>
<dbReference type="SUPFAM" id="SSF53474">
    <property type="entry name" value="alpha/beta-Hydrolases"/>
    <property type="match status" value="1"/>
</dbReference>
<protein>
    <submittedName>
        <fullName evidence="2">Haloacetate dehalogenase</fullName>
    </submittedName>
</protein>
<dbReference type="AlphaFoldDB" id="A0A543KDU2"/>
<proteinExistence type="predicted"/>
<name>A0A543KDU2_9RHOB</name>
<gene>
    <name evidence="2" type="ORF">BD293_1833</name>
</gene>
<accession>A0A543KDU2</accession>
<dbReference type="RefSeq" id="WP_142080969.1">
    <property type="nucleotide sequence ID" value="NZ_VFPT01000001.1"/>
</dbReference>